<comment type="subcellular location">
    <subcellularLocation>
        <location evidence="1">Membrane</location>
        <topology evidence="1">Multi-pass membrane protein</topology>
    </subcellularLocation>
</comment>
<feature type="transmembrane region" description="Helical" evidence="7">
    <location>
        <begin position="150"/>
        <end position="169"/>
    </location>
</feature>
<feature type="transmembrane region" description="Helical" evidence="7">
    <location>
        <begin position="119"/>
        <end position="138"/>
    </location>
</feature>
<feature type="region of interest" description="Disordered" evidence="6">
    <location>
        <begin position="366"/>
        <end position="385"/>
    </location>
</feature>
<dbReference type="PANTHER" id="PTHR33048">
    <property type="entry name" value="PTH11-LIKE INTEGRAL MEMBRANE PROTEIN (AFU_ORTHOLOGUE AFUA_5G11245)"/>
    <property type="match status" value="1"/>
</dbReference>
<dbReference type="STRING" id="420778.A0A1S8BDF8"/>
<dbReference type="EMBL" id="MSZU01000084">
    <property type="protein sequence ID" value="OMP85381.1"/>
    <property type="molecule type" value="Genomic_DNA"/>
</dbReference>
<organism evidence="9 10">
    <name type="scientific">Diplodia seriata</name>
    <dbReference type="NCBI Taxonomy" id="420778"/>
    <lineage>
        <taxon>Eukaryota</taxon>
        <taxon>Fungi</taxon>
        <taxon>Dikarya</taxon>
        <taxon>Ascomycota</taxon>
        <taxon>Pezizomycotina</taxon>
        <taxon>Dothideomycetes</taxon>
        <taxon>Dothideomycetes incertae sedis</taxon>
        <taxon>Botryosphaeriales</taxon>
        <taxon>Botryosphaeriaceae</taxon>
        <taxon>Diplodia</taxon>
    </lineage>
</organism>
<reference evidence="9 10" key="1">
    <citation type="submission" date="2017-01" db="EMBL/GenBank/DDBJ databases">
        <title>Draft genome sequence of Diplodia seriata F98.1, a fungal species involved in grapevine trunk diseases.</title>
        <authorList>
            <person name="Robert-Siegwald G."/>
            <person name="Vallet J."/>
            <person name="Abou-Mansour E."/>
            <person name="Xu J."/>
            <person name="Rey P."/>
            <person name="Bertsch C."/>
            <person name="Rego C."/>
            <person name="Larignon P."/>
            <person name="Fontaine F."/>
            <person name="Lebrun M.-H."/>
        </authorList>
    </citation>
    <scope>NUCLEOTIDE SEQUENCE [LARGE SCALE GENOMIC DNA]</scope>
    <source>
        <strain evidence="9 10">F98.1</strain>
    </source>
</reference>
<feature type="transmembrane region" description="Helical" evidence="7">
    <location>
        <begin position="12"/>
        <end position="31"/>
    </location>
</feature>
<keyword evidence="2 7" id="KW-0812">Transmembrane</keyword>
<accession>A0A1S8BDF8</accession>
<evidence type="ECO:0000256" key="4">
    <source>
        <dbReference type="ARBA" id="ARBA00023136"/>
    </source>
</evidence>
<evidence type="ECO:0000256" key="5">
    <source>
        <dbReference type="ARBA" id="ARBA00038359"/>
    </source>
</evidence>
<comment type="caution">
    <text evidence="9">The sequence shown here is derived from an EMBL/GenBank/DDBJ whole genome shotgun (WGS) entry which is preliminary data.</text>
</comment>
<evidence type="ECO:0000256" key="3">
    <source>
        <dbReference type="ARBA" id="ARBA00022989"/>
    </source>
</evidence>
<evidence type="ECO:0000313" key="10">
    <source>
        <dbReference type="Proteomes" id="UP000190776"/>
    </source>
</evidence>
<feature type="transmembrane region" description="Helical" evidence="7">
    <location>
        <begin position="228"/>
        <end position="249"/>
    </location>
</feature>
<feature type="transmembrane region" description="Helical" evidence="7">
    <location>
        <begin position="198"/>
        <end position="216"/>
    </location>
</feature>
<evidence type="ECO:0000256" key="7">
    <source>
        <dbReference type="SAM" id="Phobius"/>
    </source>
</evidence>
<dbReference type="GO" id="GO:0016020">
    <property type="term" value="C:membrane"/>
    <property type="evidence" value="ECO:0007669"/>
    <property type="project" value="UniProtKB-SubCell"/>
</dbReference>
<keyword evidence="3 7" id="KW-1133">Transmembrane helix</keyword>
<sequence>MGLPLKEESWIWYSLVIFVAAARFASRILLFRGDLRKLQIDDYIIALALCSYTTLIVTINIVAFTESNLLPPGFDMDSLTPPDVAERRFGSKLVLVVEQCQCVTIWAVKACLLIMYYRLTYVSTLSLGANAAVLTFGLSIALKENIAVKILSIYVTFGFVFMEIFYFGVWCRPFPNYWAVPTPNTQCNAATNHLITNAVFNISSDMFLLVLALQMIVRSRLPLHRKLVVGLIFGIGVFVILASILNKYYSFTNPFGGLWTYWYTRESSTSLLVANLPYTWTLLRRLFNLRSFDGRSSGTGTATENGSRFNYHSNRTARGRHASIQPNMLNGEPVSSPPSALTTPNGKLLRRSDSHTVTTRGSVDYANRRHSGAPTMGAASTLDSSRSSAARSENLLLKTYPHNHEVYGRADQEALCVEPWDFGIDLGGSVAEEAEEEEGSYRDYRKDREKLFKDAYMDIDPARLGLDSAHREAADLREFERAMLRGDAWDEEAAIGGDGAAPEVHAPAHPLPESPSTSRPGSSHRSTTTTKPPSSPTQSLVKE</sequence>
<proteinExistence type="inferred from homology"/>
<dbReference type="InterPro" id="IPR052337">
    <property type="entry name" value="SAT4-like"/>
</dbReference>
<evidence type="ECO:0000256" key="1">
    <source>
        <dbReference type="ARBA" id="ARBA00004141"/>
    </source>
</evidence>
<evidence type="ECO:0000256" key="2">
    <source>
        <dbReference type="ARBA" id="ARBA00022692"/>
    </source>
</evidence>
<keyword evidence="4 7" id="KW-0472">Membrane</keyword>
<dbReference type="Proteomes" id="UP000190776">
    <property type="component" value="Unassembled WGS sequence"/>
</dbReference>
<name>A0A1S8BDF8_9PEZI</name>
<gene>
    <name evidence="9" type="ORF">BK809_0004051</name>
</gene>
<dbReference type="InterPro" id="IPR049326">
    <property type="entry name" value="Rhodopsin_dom_fungi"/>
</dbReference>
<dbReference type="OrthoDB" id="3903189at2759"/>
<feature type="region of interest" description="Disordered" evidence="6">
    <location>
        <begin position="329"/>
        <end position="348"/>
    </location>
</feature>
<feature type="region of interest" description="Disordered" evidence="6">
    <location>
        <begin position="490"/>
        <end position="543"/>
    </location>
</feature>
<dbReference type="AlphaFoldDB" id="A0A1S8BDF8"/>
<dbReference type="PANTHER" id="PTHR33048:SF149">
    <property type="entry name" value="UBID FAMILY DECARBOXYLASE"/>
    <property type="match status" value="1"/>
</dbReference>
<evidence type="ECO:0000259" key="8">
    <source>
        <dbReference type="Pfam" id="PF20684"/>
    </source>
</evidence>
<evidence type="ECO:0000313" key="9">
    <source>
        <dbReference type="EMBL" id="OMP85381.1"/>
    </source>
</evidence>
<dbReference type="Pfam" id="PF20684">
    <property type="entry name" value="Fung_rhodopsin"/>
    <property type="match status" value="1"/>
</dbReference>
<feature type="transmembrane region" description="Helical" evidence="7">
    <location>
        <begin position="43"/>
        <end position="64"/>
    </location>
</feature>
<feature type="domain" description="Rhodopsin" evidence="8">
    <location>
        <begin position="23"/>
        <end position="285"/>
    </location>
</feature>
<evidence type="ECO:0000256" key="6">
    <source>
        <dbReference type="SAM" id="MobiDB-lite"/>
    </source>
</evidence>
<feature type="compositionally biased region" description="Low complexity" evidence="6">
    <location>
        <begin position="523"/>
        <end position="543"/>
    </location>
</feature>
<comment type="similarity">
    <text evidence="5">Belongs to the SAT4 family.</text>
</comment>
<protein>
    <recommendedName>
        <fullName evidence="8">Rhodopsin domain-containing protein</fullName>
    </recommendedName>
</protein>